<organism evidence="1 2">
    <name type="scientific">Aliiroseovarius salicola</name>
    <dbReference type="NCBI Taxonomy" id="3009082"/>
    <lineage>
        <taxon>Bacteria</taxon>
        <taxon>Pseudomonadati</taxon>
        <taxon>Pseudomonadota</taxon>
        <taxon>Alphaproteobacteria</taxon>
        <taxon>Rhodobacterales</taxon>
        <taxon>Paracoccaceae</taxon>
        <taxon>Aliiroseovarius</taxon>
    </lineage>
</organism>
<dbReference type="InterPro" id="IPR009297">
    <property type="entry name" value="DUF952"/>
</dbReference>
<dbReference type="PANTHER" id="PTHR34129:SF1">
    <property type="entry name" value="DUF952 DOMAIN-CONTAINING PROTEIN"/>
    <property type="match status" value="1"/>
</dbReference>
<dbReference type="PANTHER" id="PTHR34129">
    <property type="entry name" value="BLR1139 PROTEIN"/>
    <property type="match status" value="1"/>
</dbReference>
<dbReference type="Pfam" id="PF06108">
    <property type="entry name" value="DUF952"/>
    <property type="match status" value="1"/>
</dbReference>
<accession>A0ABT4W582</accession>
<name>A0ABT4W582_9RHOB</name>
<evidence type="ECO:0000313" key="1">
    <source>
        <dbReference type="EMBL" id="MDA5095668.1"/>
    </source>
</evidence>
<comment type="caution">
    <text evidence="1">The sequence shown here is derived from an EMBL/GenBank/DDBJ whole genome shotgun (WGS) entry which is preliminary data.</text>
</comment>
<dbReference type="RefSeq" id="WP_271055376.1">
    <property type="nucleotide sequence ID" value="NZ_JAQIIO010000013.1"/>
</dbReference>
<dbReference type="Gene3D" id="3.20.170.20">
    <property type="entry name" value="Protein of unknown function DUF952"/>
    <property type="match status" value="1"/>
</dbReference>
<evidence type="ECO:0000313" key="2">
    <source>
        <dbReference type="Proteomes" id="UP001528040"/>
    </source>
</evidence>
<dbReference type="EMBL" id="JAQIIO010000013">
    <property type="protein sequence ID" value="MDA5095668.1"/>
    <property type="molecule type" value="Genomic_DNA"/>
</dbReference>
<reference evidence="1 2" key="1">
    <citation type="submission" date="2023-01" db="EMBL/GenBank/DDBJ databases">
        <authorList>
            <person name="Yoon J.-W."/>
        </authorList>
    </citation>
    <scope>NUCLEOTIDE SEQUENCE [LARGE SCALE GENOMIC DNA]</scope>
    <source>
        <strain evidence="1 2">KMU-50</strain>
    </source>
</reference>
<dbReference type="SUPFAM" id="SSF56399">
    <property type="entry name" value="ADP-ribosylation"/>
    <property type="match status" value="1"/>
</dbReference>
<gene>
    <name evidence="1" type="ORF">O2N63_16375</name>
</gene>
<protein>
    <submittedName>
        <fullName evidence="1">DUF952 domain-containing protein</fullName>
    </submittedName>
</protein>
<sequence length="112" mass="12597">MLIYKIFRAPEWATFQTDGRTSGAPVDLSDGFIHFSTASQARETAAKHFAGETDLVLVAFDGDTLGEKLKWEPSRGGDLFPHLYRALTINEIIWHRPLPLTPQGHDFPEDML</sequence>
<proteinExistence type="predicted"/>
<keyword evidence="2" id="KW-1185">Reference proteome</keyword>
<dbReference type="Proteomes" id="UP001528040">
    <property type="component" value="Unassembled WGS sequence"/>
</dbReference>